<dbReference type="InterPro" id="IPR001962">
    <property type="entry name" value="Asn_synthase"/>
</dbReference>
<dbReference type="Pfam" id="PF00733">
    <property type="entry name" value="Asn_synthase"/>
    <property type="match status" value="1"/>
</dbReference>
<dbReference type="GO" id="GO:0006529">
    <property type="term" value="P:asparagine biosynthetic process"/>
    <property type="evidence" value="ECO:0007669"/>
    <property type="project" value="InterPro"/>
</dbReference>
<dbReference type="STRING" id="172043.RM53_08575"/>
<dbReference type="Pfam" id="PF13537">
    <property type="entry name" value="GATase_7"/>
    <property type="match status" value="1"/>
</dbReference>
<dbReference type="PIRSF" id="PIRSF001589">
    <property type="entry name" value="Asn_synthetase_glu-h"/>
    <property type="match status" value="1"/>
</dbReference>
<reference evidence="9 10" key="1">
    <citation type="submission" date="2014-12" db="EMBL/GenBank/DDBJ databases">
        <title>Genome sequencing of Brevundimonas nasdae TPW30.</title>
        <authorList>
            <person name="Tan P.W."/>
            <person name="Chan K.-G."/>
        </authorList>
    </citation>
    <scope>NUCLEOTIDE SEQUENCE [LARGE SCALE GENOMIC DNA]</scope>
    <source>
        <strain evidence="9 10">TPW30</strain>
    </source>
</reference>
<feature type="domain" description="Asparagine synthetase" evidence="7">
    <location>
        <begin position="234"/>
        <end position="613"/>
    </location>
</feature>
<proteinExistence type="inferred from homology"/>
<dbReference type="PANTHER" id="PTHR43284:SF1">
    <property type="entry name" value="ASPARAGINE SYNTHETASE"/>
    <property type="match status" value="1"/>
</dbReference>
<comment type="catalytic activity">
    <reaction evidence="6">
        <text>L-aspartate + L-glutamine + ATP + H2O = L-asparagine + L-glutamate + AMP + diphosphate + H(+)</text>
        <dbReference type="Rhea" id="RHEA:12228"/>
        <dbReference type="ChEBI" id="CHEBI:15377"/>
        <dbReference type="ChEBI" id="CHEBI:15378"/>
        <dbReference type="ChEBI" id="CHEBI:29985"/>
        <dbReference type="ChEBI" id="CHEBI:29991"/>
        <dbReference type="ChEBI" id="CHEBI:30616"/>
        <dbReference type="ChEBI" id="CHEBI:33019"/>
        <dbReference type="ChEBI" id="CHEBI:58048"/>
        <dbReference type="ChEBI" id="CHEBI:58359"/>
        <dbReference type="ChEBI" id="CHEBI:456215"/>
        <dbReference type="EC" id="6.3.5.4"/>
    </reaction>
</comment>
<dbReference type="SUPFAM" id="SSF56235">
    <property type="entry name" value="N-terminal nucleophile aminohydrolases (Ntn hydrolases)"/>
    <property type="match status" value="1"/>
</dbReference>
<dbReference type="InterPro" id="IPR051786">
    <property type="entry name" value="ASN_synthetase/amidase"/>
</dbReference>
<accession>A0A0B4DW19</accession>
<evidence type="ECO:0000256" key="4">
    <source>
        <dbReference type="ARBA" id="ARBA00022741"/>
    </source>
</evidence>
<dbReference type="SUPFAM" id="SSF52402">
    <property type="entry name" value="Adenine nucleotide alpha hydrolases-like"/>
    <property type="match status" value="1"/>
</dbReference>
<comment type="similarity">
    <text evidence="2">Belongs to the asparagine synthetase family.</text>
</comment>
<evidence type="ECO:0000256" key="1">
    <source>
        <dbReference type="ARBA" id="ARBA00005187"/>
    </source>
</evidence>
<name>A0A0B4DW19_9CAUL</name>
<evidence type="ECO:0000256" key="6">
    <source>
        <dbReference type="ARBA" id="ARBA00048741"/>
    </source>
</evidence>
<dbReference type="EMBL" id="JWSY01000011">
    <property type="protein sequence ID" value="KIC58443.1"/>
    <property type="molecule type" value="Genomic_DNA"/>
</dbReference>
<keyword evidence="4" id="KW-0547">Nucleotide-binding</keyword>
<comment type="caution">
    <text evidence="9">The sequence shown here is derived from an EMBL/GenBank/DDBJ whole genome shotgun (WGS) entry which is preliminary data.</text>
</comment>
<dbReference type="GO" id="GO:0005524">
    <property type="term" value="F:ATP binding"/>
    <property type="evidence" value="ECO:0007669"/>
    <property type="project" value="UniProtKB-KW"/>
</dbReference>
<dbReference type="InterPro" id="IPR029055">
    <property type="entry name" value="Ntn_hydrolases_N"/>
</dbReference>
<evidence type="ECO:0000256" key="2">
    <source>
        <dbReference type="ARBA" id="ARBA00005752"/>
    </source>
</evidence>
<dbReference type="CDD" id="cd01991">
    <property type="entry name" value="Asn_synthase_B_C"/>
    <property type="match status" value="1"/>
</dbReference>
<sequence length="635" mass="69513">MSRELHAPYRFGTPRVTAIAGVWGDGAEKMAAMLDAMGRRGGARRAFRHFPPHLHLACGHLPARPGDDVVELEGYGVVLDGRLEAADGRRLAEPGRTIIDLYRSKGIAGFADLRGEFAFGLWDPEGRRLICARDVLGARPLVFRRDQASFAFASEERGLAPLYGREPLCDLRVAEYLIGLAPPSDRGMRASVSRLVPGTAAVFDGDGVQIHRFDALVLPNETTDAPALQAQRFSSLLRDAVARRCAGEAAVDCFLSGGLDSSSLARLAARETADTVRTLSLVDSARPALSERPYIEAAIRDQGFDAHFVEIGDYDPFAGAHAALERHAGPVAAPNLLMMRPVYENARQGAVLLDGHGGDEVVSKGVGRLLDLARAGSWIRLYRELRGVADLYGESAPAMLLALYRGFGPGRHKFAALARRVRRIAGRPQEADESPLDLLSSDFRAVSAIDAAVSARWRPRPATGREAEHEVLTGPQQSYALEVLDREAQDVGVEGRCPFWDRALIDYSMSLPPQAKLQGGWTRFILRQAMAEVLPDEVLWRRDKHDFSSQLREGLWRSPRITPQALEAARSRLSSHLNVDRVIALRRRLDQPDHPVSGDALQALWRIGLWAIWTESIAPGDPACNLKVGGPDVPH</sequence>
<keyword evidence="5" id="KW-0067">ATP-binding</keyword>
<gene>
    <name evidence="9" type="ORF">RM53_08575</name>
</gene>
<dbReference type="Gene3D" id="3.60.20.10">
    <property type="entry name" value="Glutamine Phosphoribosylpyrophosphate, subunit 1, domain 1"/>
    <property type="match status" value="1"/>
</dbReference>
<comment type="pathway">
    <text evidence="1">Amino-acid biosynthesis; L-asparagine biosynthesis; L-asparagine from L-aspartate (L-Gln route): step 1/1.</text>
</comment>
<dbReference type="InterPro" id="IPR006426">
    <property type="entry name" value="Asn_synth_AEB"/>
</dbReference>
<dbReference type="InterPro" id="IPR017932">
    <property type="entry name" value="GATase_2_dom"/>
</dbReference>
<dbReference type="GO" id="GO:0004066">
    <property type="term" value="F:asparagine synthase (glutamine-hydrolyzing) activity"/>
    <property type="evidence" value="ECO:0007669"/>
    <property type="project" value="UniProtKB-EC"/>
</dbReference>
<evidence type="ECO:0000256" key="3">
    <source>
        <dbReference type="ARBA" id="ARBA00012737"/>
    </source>
</evidence>
<feature type="domain" description="Glutamine amidotransferase type-2" evidence="8">
    <location>
        <begin position="97"/>
        <end position="159"/>
    </location>
</feature>
<protein>
    <recommendedName>
        <fullName evidence="3">asparagine synthase (glutamine-hydrolyzing)</fullName>
        <ecNumber evidence="3">6.3.5.4</ecNumber>
    </recommendedName>
</protein>
<dbReference type="InterPro" id="IPR014729">
    <property type="entry name" value="Rossmann-like_a/b/a_fold"/>
</dbReference>
<evidence type="ECO:0000259" key="8">
    <source>
        <dbReference type="Pfam" id="PF13537"/>
    </source>
</evidence>
<evidence type="ECO:0000313" key="9">
    <source>
        <dbReference type="EMBL" id="KIC58443.1"/>
    </source>
</evidence>
<dbReference type="PANTHER" id="PTHR43284">
    <property type="entry name" value="ASPARAGINE SYNTHETASE (GLUTAMINE-HYDROLYZING)"/>
    <property type="match status" value="1"/>
</dbReference>
<evidence type="ECO:0000259" key="7">
    <source>
        <dbReference type="Pfam" id="PF00733"/>
    </source>
</evidence>
<evidence type="ECO:0000313" key="10">
    <source>
        <dbReference type="Proteomes" id="UP000031166"/>
    </source>
</evidence>
<evidence type="ECO:0000256" key="5">
    <source>
        <dbReference type="ARBA" id="ARBA00022840"/>
    </source>
</evidence>
<dbReference type="AlphaFoldDB" id="A0A0B4DW19"/>
<organism evidence="9 10">
    <name type="scientific">Brevundimonas nasdae</name>
    <dbReference type="NCBI Taxonomy" id="172043"/>
    <lineage>
        <taxon>Bacteria</taxon>
        <taxon>Pseudomonadati</taxon>
        <taxon>Pseudomonadota</taxon>
        <taxon>Alphaproteobacteria</taxon>
        <taxon>Caulobacterales</taxon>
        <taxon>Caulobacteraceae</taxon>
        <taxon>Brevundimonas</taxon>
    </lineage>
</organism>
<dbReference type="Proteomes" id="UP000031166">
    <property type="component" value="Unassembled WGS sequence"/>
</dbReference>
<dbReference type="Gene3D" id="3.40.50.620">
    <property type="entry name" value="HUPs"/>
    <property type="match status" value="2"/>
</dbReference>
<dbReference type="EC" id="6.3.5.4" evidence="3"/>